<keyword evidence="4" id="KW-0067">ATP-binding</keyword>
<dbReference type="GO" id="GO:0004467">
    <property type="term" value="F:long-chain fatty acid-CoA ligase activity"/>
    <property type="evidence" value="ECO:0007669"/>
    <property type="project" value="TreeGrafter"/>
</dbReference>
<dbReference type="Proteomes" id="UP000274822">
    <property type="component" value="Unassembled WGS sequence"/>
</dbReference>
<dbReference type="GO" id="GO:0005524">
    <property type="term" value="F:ATP binding"/>
    <property type="evidence" value="ECO:0007669"/>
    <property type="project" value="UniProtKB-KW"/>
</dbReference>
<keyword evidence="8" id="KW-1185">Reference proteome</keyword>
<evidence type="ECO:0000256" key="4">
    <source>
        <dbReference type="ARBA" id="ARBA00022840"/>
    </source>
</evidence>
<evidence type="ECO:0000256" key="1">
    <source>
        <dbReference type="ARBA" id="ARBA00006432"/>
    </source>
</evidence>
<dbReference type="GO" id="GO:0005324">
    <property type="term" value="F:long-chain fatty acid transmembrane transporter activity"/>
    <property type="evidence" value="ECO:0007669"/>
    <property type="project" value="TreeGrafter"/>
</dbReference>
<protein>
    <recommendedName>
        <fullName evidence="9">AMP-dependent synthetase/ligase domain-containing protein</fullName>
    </recommendedName>
</protein>
<comment type="similarity">
    <text evidence="1">Belongs to the ATP-dependent AMP-binding enzyme family.</text>
</comment>
<dbReference type="GO" id="GO:0005777">
    <property type="term" value="C:peroxisome"/>
    <property type="evidence" value="ECO:0007669"/>
    <property type="project" value="TreeGrafter"/>
</dbReference>
<evidence type="ECO:0000259" key="6">
    <source>
        <dbReference type="Pfam" id="PF13193"/>
    </source>
</evidence>
<evidence type="ECO:0000256" key="2">
    <source>
        <dbReference type="ARBA" id="ARBA00022598"/>
    </source>
</evidence>
<dbReference type="Gene3D" id="3.30.300.30">
    <property type="match status" value="1"/>
</dbReference>
<comment type="caution">
    <text evidence="7">The sequence shown here is derived from an EMBL/GenBank/DDBJ whole genome shotgun (WGS) entry which is preliminary data.</text>
</comment>
<dbReference type="Pfam" id="PF00501">
    <property type="entry name" value="AMP-binding"/>
    <property type="match status" value="1"/>
</dbReference>
<keyword evidence="2" id="KW-0436">Ligase</keyword>
<evidence type="ECO:0000259" key="5">
    <source>
        <dbReference type="Pfam" id="PF00501"/>
    </source>
</evidence>
<evidence type="ECO:0000256" key="3">
    <source>
        <dbReference type="ARBA" id="ARBA00022741"/>
    </source>
</evidence>
<dbReference type="EMBL" id="RBNJ01002227">
    <property type="protein sequence ID" value="RUS32245.1"/>
    <property type="molecule type" value="Genomic_DNA"/>
</dbReference>
<dbReference type="Gene3D" id="3.40.50.12780">
    <property type="entry name" value="N-terminal domain of ligase-like"/>
    <property type="match status" value="1"/>
</dbReference>
<sequence>MNSKNLSIAASALLGSMYLDSRFHIRRDLHQVYVSAHYNFMHWRFTHEDRMNLYFRFADAAKKNPDKVSLVFQGRDYTFRELERHIVAIYMQNSPHFILSWLAIMKLGATPAFINNNLTDIPLLHSLRTSTAHLLLLDPTCAANVEPHANKIKDDLGIEIWSYGATDDPLPFCEPLTERALRMFGEENLSEKMIKGTKQHDIAMLIYTSGTTGLPKSALTCGGICTASAPMIASIASCHYITAPPPWVIHASVADRVVCGSVLFYPILGMLGIAVSWQTGCTVVLGEKFSNSHFWDECRENDVTVLIYIGEICRYLLATPPSPLDKQHKVRLAYGNGLRADIWNQFRDRFGIRMIGEFYASTEGTNSLFNPNNGEFGSGAVGHRGSLIRSLIKDVCIIRVDPITEEPIRAPNGFCIECEYNEPGELLLVNKKDAPLEFQGYYKNSDATNKKIIKNVFKKGDVYFRTGDLLKLDPEGHFIFADRVGDTFRWKSENVSTAEVAEVLGTYPAIQEANVYGVELPGHDGRAGMAAITIKEGQKIDFKELAKFVTAKLPRYAVPVFLRILPAMELTGTFKQRKVELRNEGVDPEKISESDPIYWLTNDGYCPFGRQEWASIVAGKAKL</sequence>
<dbReference type="PROSITE" id="PS00455">
    <property type="entry name" value="AMP_BINDING"/>
    <property type="match status" value="1"/>
</dbReference>
<feature type="domain" description="AMP-dependent synthetase/ligase" evidence="5">
    <location>
        <begin position="86"/>
        <end position="370"/>
    </location>
</feature>
<dbReference type="FunFam" id="3.30.300.30:FF:000002">
    <property type="entry name" value="Long-chain fatty acid transport protein 1"/>
    <property type="match status" value="1"/>
</dbReference>
<evidence type="ECO:0000313" key="7">
    <source>
        <dbReference type="EMBL" id="RUS32245.1"/>
    </source>
</evidence>
<proteinExistence type="inferred from homology"/>
<keyword evidence="3" id="KW-0547">Nucleotide-binding</keyword>
<dbReference type="GO" id="GO:0005811">
    <property type="term" value="C:lipid droplet"/>
    <property type="evidence" value="ECO:0007669"/>
    <property type="project" value="TreeGrafter"/>
</dbReference>
<dbReference type="GO" id="GO:0009898">
    <property type="term" value="C:cytoplasmic side of plasma membrane"/>
    <property type="evidence" value="ECO:0007669"/>
    <property type="project" value="TreeGrafter"/>
</dbReference>
<dbReference type="GO" id="GO:0044539">
    <property type="term" value="P:long-chain fatty acid import into cell"/>
    <property type="evidence" value="ECO:0007669"/>
    <property type="project" value="TreeGrafter"/>
</dbReference>
<organism evidence="7 8">
    <name type="scientific">Jimgerdemannia flammicorona</name>
    <dbReference type="NCBI Taxonomy" id="994334"/>
    <lineage>
        <taxon>Eukaryota</taxon>
        <taxon>Fungi</taxon>
        <taxon>Fungi incertae sedis</taxon>
        <taxon>Mucoromycota</taxon>
        <taxon>Mucoromycotina</taxon>
        <taxon>Endogonomycetes</taxon>
        <taxon>Endogonales</taxon>
        <taxon>Endogonaceae</taxon>
        <taxon>Jimgerdemannia</taxon>
    </lineage>
</organism>
<feature type="domain" description="AMP-binding enzyme C-terminal" evidence="6">
    <location>
        <begin position="499"/>
        <end position="575"/>
    </location>
</feature>
<dbReference type="InterPro" id="IPR000873">
    <property type="entry name" value="AMP-dep_synth/lig_dom"/>
</dbReference>
<accession>A0A433QR42</accession>
<dbReference type="PANTHER" id="PTHR43107:SF15">
    <property type="entry name" value="FATTY ACID TRANSPORT PROTEIN 3, ISOFORM A"/>
    <property type="match status" value="1"/>
</dbReference>
<dbReference type="InterPro" id="IPR045851">
    <property type="entry name" value="AMP-bd_C_sf"/>
</dbReference>
<dbReference type="InterPro" id="IPR020845">
    <property type="entry name" value="AMP-binding_CS"/>
</dbReference>
<evidence type="ECO:0000313" key="8">
    <source>
        <dbReference type="Proteomes" id="UP000274822"/>
    </source>
</evidence>
<dbReference type="SUPFAM" id="SSF56801">
    <property type="entry name" value="Acetyl-CoA synthetase-like"/>
    <property type="match status" value="1"/>
</dbReference>
<dbReference type="AlphaFoldDB" id="A0A433QR42"/>
<dbReference type="PANTHER" id="PTHR43107">
    <property type="entry name" value="LONG-CHAIN FATTY ACID TRANSPORT PROTEIN"/>
    <property type="match status" value="1"/>
</dbReference>
<gene>
    <name evidence="7" type="ORF">BC938DRAFT_475960</name>
</gene>
<reference evidence="7 8" key="1">
    <citation type="journal article" date="2018" name="New Phytol.">
        <title>Phylogenomics of Endogonaceae and evolution of mycorrhizas within Mucoromycota.</title>
        <authorList>
            <person name="Chang Y."/>
            <person name="Desiro A."/>
            <person name="Na H."/>
            <person name="Sandor L."/>
            <person name="Lipzen A."/>
            <person name="Clum A."/>
            <person name="Barry K."/>
            <person name="Grigoriev I.V."/>
            <person name="Martin F.M."/>
            <person name="Stajich J.E."/>
            <person name="Smith M.E."/>
            <person name="Bonito G."/>
            <person name="Spatafora J.W."/>
        </authorList>
    </citation>
    <scope>NUCLEOTIDE SEQUENCE [LARGE SCALE GENOMIC DNA]</scope>
    <source>
        <strain evidence="7 8">AD002</strain>
    </source>
</reference>
<dbReference type="InterPro" id="IPR042099">
    <property type="entry name" value="ANL_N_sf"/>
</dbReference>
<dbReference type="Pfam" id="PF13193">
    <property type="entry name" value="AMP-binding_C"/>
    <property type="match status" value="1"/>
</dbReference>
<evidence type="ECO:0008006" key="9">
    <source>
        <dbReference type="Google" id="ProtNLM"/>
    </source>
</evidence>
<name>A0A433QR42_9FUNG</name>
<dbReference type="InterPro" id="IPR025110">
    <property type="entry name" value="AMP-bd_C"/>
</dbReference>